<sequence length="57" mass="6344">MDLDQKELAKSTLQMIDSGELEDKQKLHYDEIRAELGPIVCVDEAGDVEEGDIVTPI</sequence>
<dbReference type="Proteomes" id="UP001528411">
    <property type="component" value="Unassembled WGS sequence"/>
</dbReference>
<name>A0ABT5FGY5_9GAMM</name>
<evidence type="ECO:0000313" key="2">
    <source>
        <dbReference type="Proteomes" id="UP001528411"/>
    </source>
</evidence>
<dbReference type="EMBL" id="JAQOMS010000002">
    <property type="protein sequence ID" value="MDC2890332.1"/>
    <property type="molecule type" value="Genomic_DNA"/>
</dbReference>
<comment type="caution">
    <text evidence="1">The sequence shown here is derived from an EMBL/GenBank/DDBJ whole genome shotgun (WGS) entry which is preliminary data.</text>
</comment>
<evidence type="ECO:0000313" key="1">
    <source>
        <dbReference type="EMBL" id="MDC2890332.1"/>
    </source>
</evidence>
<reference evidence="1 2" key="1">
    <citation type="submission" date="2023-01" db="EMBL/GenBank/DDBJ databases">
        <title>Psychrosphaera sp. nov., isolated from marine algae.</title>
        <authorList>
            <person name="Bayburt H."/>
            <person name="Choi B.J."/>
            <person name="Kim J.M."/>
            <person name="Choi D.G."/>
            <person name="Jeon C.O."/>
        </authorList>
    </citation>
    <scope>NUCLEOTIDE SEQUENCE [LARGE SCALE GENOMIC DNA]</scope>
    <source>
        <strain evidence="1 2">G1-22</strain>
    </source>
</reference>
<protein>
    <submittedName>
        <fullName evidence="1">Uncharacterized protein</fullName>
    </submittedName>
</protein>
<accession>A0ABT5FGY5</accession>
<organism evidence="1 2">
    <name type="scientific">Psychrosphaera algicola</name>
    <dbReference type="NCBI Taxonomy" id="3023714"/>
    <lineage>
        <taxon>Bacteria</taxon>
        <taxon>Pseudomonadati</taxon>
        <taxon>Pseudomonadota</taxon>
        <taxon>Gammaproteobacteria</taxon>
        <taxon>Alteromonadales</taxon>
        <taxon>Pseudoalteromonadaceae</taxon>
        <taxon>Psychrosphaera</taxon>
    </lineage>
</organism>
<gene>
    <name evidence="1" type="ORF">PN838_18190</name>
</gene>
<dbReference type="RefSeq" id="WP_272181551.1">
    <property type="nucleotide sequence ID" value="NZ_JAQOMS010000002.1"/>
</dbReference>
<keyword evidence="2" id="KW-1185">Reference proteome</keyword>
<proteinExistence type="predicted"/>